<name>A0A1G7ATD7_9ACTN</name>
<evidence type="ECO:0000313" key="1">
    <source>
        <dbReference type="EMBL" id="SDE17992.1"/>
    </source>
</evidence>
<dbReference type="RefSeq" id="WP_091039406.1">
    <property type="nucleotide sequence ID" value="NZ_FNAD01000014.1"/>
</dbReference>
<protein>
    <submittedName>
        <fullName evidence="1">Uncharacterized protein</fullName>
    </submittedName>
</protein>
<evidence type="ECO:0000313" key="2">
    <source>
        <dbReference type="Proteomes" id="UP000198949"/>
    </source>
</evidence>
<organism evidence="1 2">
    <name type="scientific">Glycomyces harbinensis</name>
    <dbReference type="NCBI Taxonomy" id="58114"/>
    <lineage>
        <taxon>Bacteria</taxon>
        <taxon>Bacillati</taxon>
        <taxon>Actinomycetota</taxon>
        <taxon>Actinomycetes</taxon>
        <taxon>Glycomycetales</taxon>
        <taxon>Glycomycetaceae</taxon>
        <taxon>Glycomyces</taxon>
    </lineage>
</organism>
<dbReference type="STRING" id="58114.SAMN05216270_114137"/>
<dbReference type="OrthoDB" id="5179764at2"/>
<dbReference type="Proteomes" id="UP000198949">
    <property type="component" value="Unassembled WGS sequence"/>
</dbReference>
<accession>A0A1G7ATD7</accession>
<proteinExistence type="predicted"/>
<dbReference type="AlphaFoldDB" id="A0A1G7ATD7"/>
<gene>
    <name evidence="1" type="ORF">SAMN05216270_114137</name>
</gene>
<dbReference type="EMBL" id="FNAD01000014">
    <property type="protein sequence ID" value="SDE17992.1"/>
    <property type="molecule type" value="Genomic_DNA"/>
</dbReference>
<reference evidence="2" key="1">
    <citation type="submission" date="2016-10" db="EMBL/GenBank/DDBJ databases">
        <authorList>
            <person name="Varghese N."/>
            <person name="Submissions S."/>
        </authorList>
    </citation>
    <scope>NUCLEOTIDE SEQUENCE [LARGE SCALE GENOMIC DNA]</scope>
    <source>
        <strain evidence="2">CGMCC 4.3516</strain>
    </source>
</reference>
<sequence>MPRPVPGPAALASYIQTGDRDARVAYRRLPDDERLAYRDTVNRVYDLALAHHLGRHPSDDELEDLIEQVAARHPQYAGGVSRVLRSSAQGGPPGGIKPRQILTAQHLVIREIAKMHPGFRARAERTVEKASRTLVGAGAAEQERPAPQPEFTARDAESAAAVTLRLDGTLRALELMRGVERMGGKSIGTAVVRAWVAAEKQRWARAKELGLHDSFPQIGTGANAGGSYRCEAYSDSGLCRATVDRYGRLRTLTFMRTSLFGDEGRRGLEAEIREAIGEAQNDANAAW</sequence>
<keyword evidence="2" id="KW-1185">Reference proteome</keyword>